<dbReference type="EMBL" id="GL377621">
    <property type="protein sequence ID" value="EFJ15960.1"/>
    <property type="molecule type" value="Genomic_DNA"/>
</dbReference>
<dbReference type="Gramene" id="EFJ15960">
    <property type="protein sequence ID" value="EFJ15960"/>
    <property type="gene ID" value="SELMODRAFT_117435"/>
</dbReference>
<evidence type="ECO:0000313" key="5">
    <source>
        <dbReference type="Proteomes" id="UP000001514"/>
    </source>
</evidence>
<dbReference type="AlphaFoldDB" id="D8SIF3"/>
<evidence type="ECO:0000259" key="3">
    <source>
        <dbReference type="Pfam" id="PF09811"/>
    </source>
</evidence>
<evidence type="ECO:0000256" key="1">
    <source>
        <dbReference type="ARBA" id="ARBA00038090"/>
    </source>
</evidence>
<dbReference type="Proteomes" id="UP000001514">
    <property type="component" value="Unassembled WGS sequence"/>
</dbReference>
<dbReference type="PANTHER" id="PTHR28532">
    <property type="entry name" value="GEO13458P1"/>
    <property type="match status" value="1"/>
</dbReference>
<keyword evidence="5" id="KW-1185">Reference proteome</keyword>
<feature type="domain" description="Essential protein Yae1 N-terminal" evidence="3">
    <location>
        <begin position="21"/>
        <end position="59"/>
    </location>
</feature>
<dbReference type="Pfam" id="PF09811">
    <property type="entry name" value="Yae1_N"/>
    <property type="match status" value="1"/>
</dbReference>
<keyword evidence="2" id="KW-0175">Coiled coil</keyword>
<dbReference type="PANTHER" id="PTHR28532:SF1">
    <property type="entry name" value="ORAL CANCER OVEREXPRESSED 1"/>
    <property type="match status" value="1"/>
</dbReference>
<name>D8SIF3_SELML</name>
<dbReference type="InterPro" id="IPR019191">
    <property type="entry name" value="Essential_protein_Yae1_N"/>
</dbReference>
<evidence type="ECO:0000256" key="2">
    <source>
        <dbReference type="SAM" id="Coils"/>
    </source>
</evidence>
<dbReference type="InterPro" id="IPR052436">
    <property type="entry name" value="LTO1_adapter"/>
</dbReference>
<dbReference type="OMA" id="FKQVCSM"/>
<dbReference type="InParanoid" id="D8SIF3"/>
<feature type="coiled-coil region" evidence="2">
    <location>
        <begin position="91"/>
        <end position="118"/>
    </location>
</feature>
<sequence length="138" mass="15077">MEESDIFATTVGLDEAQLKAGFDEGFAEGVIAGEIEGREVGLKIGFQVGEELGFYGGCAQLWISLLQRDESAFSARAARGIQQLRDLVRDYPVLDHQNEQLQEKLDAIRAKFRAVSSMVGVKLDYQGMPSAGSDGRSF</sequence>
<comment type="similarity">
    <text evidence="1">Belongs to the LTO1 family.</text>
</comment>
<reference evidence="4 5" key="1">
    <citation type="journal article" date="2011" name="Science">
        <title>The Selaginella genome identifies genetic changes associated with the evolution of vascular plants.</title>
        <authorList>
            <person name="Banks J.A."/>
            <person name="Nishiyama T."/>
            <person name="Hasebe M."/>
            <person name="Bowman J.L."/>
            <person name="Gribskov M."/>
            <person name="dePamphilis C."/>
            <person name="Albert V.A."/>
            <person name="Aono N."/>
            <person name="Aoyama T."/>
            <person name="Ambrose B.A."/>
            <person name="Ashton N.W."/>
            <person name="Axtell M.J."/>
            <person name="Barker E."/>
            <person name="Barker M.S."/>
            <person name="Bennetzen J.L."/>
            <person name="Bonawitz N.D."/>
            <person name="Chapple C."/>
            <person name="Cheng C."/>
            <person name="Correa L.G."/>
            <person name="Dacre M."/>
            <person name="DeBarry J."/>
            <person name="Dreyer I."/>
            <person name="Elias M."/>
            <person name="Engstrom E.M."/>
            <person name="Estelle M."/>
            <person name="Feng L."/>
            <person name="Finet C."/>
            <person name="Floyd S.K."/>
            <person name="Frommer W.B."/>
            <person name="Fujita T."/>
            <person name="Gramzow L."/>
            <person name="Gutensohn M."/>
            <person name="Harholt J."/>
            <person name="Hattori M."/>
            <person name="Heyl A."/>
            <person name="Hirai T."/>
            <person name="Hiwatashi Y."/>
            <person name="Ishikawa M."/>
            <person name="Iwata M."/>
            <person name="Karol K.G."/>
            <person name="Koehler B."/>
            <person name="Kolukisaoglu U."/>
            <person name="Kubo M."/>
            <person name="Kurata T."/>
            <person name="Lalonde S."/>
            <person name="Li K."/>
            <person name="Li Y."/>
            <person name="Litt A."/>
            <person name="Lyons E."/>
            <person name="Manning G."/>
            <person name="Maruyama T."/>
            <person name="Michael T.P."/>
            <person name="Mikami K."/>
            <person name="Miyazaki S."/>
            <person name="Morinaga S."/>
            <person name="Murata T."/>
            <person name="Mueller-Roeber B."/>
            <person name="Nelson D.R."/>
            <person name="Obara M."/>
            <person name="Oguri Y."/>
            <person name="Olmstead R.G."/>
            <person name="Onodera N."/>
            <person name="Petersen B.L."/>
            <person name="Pils B."/>
            <person name="Prigge M."/>
            <person name="Rensing S.A."/>
            <person name="Riano-Pachon D.M."/>
            <person name="Roberts A.W."/>
            <person name="Sato Y."/>
            <person name="Scheller H.V."/>
            <person name="Schulz B."/>
            <person name="Schulz C."/>
            <person name="Shakirov E.V."/>
            <person name="Shibagaki N."/>
            <person name="Shinohara N."/>
            <person name="Shippen D.E."/>
            <person name="Soerensen I."/>
            <person name="Sotooka R."/>
            <person name="Sugimoto N."/>
            <person name="Sugita M."/>
            <person name="Sumikawa N."/>
            <person name="Tanurdzic M."/>
            <person name="Theissen G."/>
            <person name="Ulvskov P."/>
            <person name="Wakazuki S."/>
            <person name="Weng J.K."/>
            <person name="Willats W.W."/>
            <person name="Wipf D."/>
            <person name="Wolf P.G."/>
            <person name="Yang L."/>
            <person name="Zimmer A.D."/>
            <person name="Zhu Q."/>
            <person name="Mitros T."/>
            <person name="Hellsten U."/>
            <person name="Loque D."/>
            <person name="Otillar R."/>
            <person name="Salamov A."/>
            <person name="Schmutz J."/>
            <person name="Shapiro H."/>
            <person name="Lindquist E."/>
            <person name="Lucas S."/>
            <person name="Rokhsar D."/>
            <person name="Grigoriev I.V."/>
        </authorList>
    </citation>
    <scope>NUCLEOTIDE SEQUENCE [LARGE SCALE GENOMIC DNA]</scope>
</reference>
<gene>
    <name evidence="4" type="ORF">SELMODRAFT_117435</name>
</gene>
<organism evidence="5">
    <name type="scientific">Selaginella moellendorffii</name>
    <name type="common">Spikemoss</name>
    <dbReference type="NCBI Taxonomy" id="88036"/>
    <lineage>
        <taxon>Eukaryota</taxon>
        <taxon>Viridiplantae</taxon>
        <taxon>Streptophyta</taxon>
        <taxon>Embryophyta</taxon>
        <taxon>Tracheophyta</taxon>
        <taxon>Lycopodiopsida</taxon>
        <taxon>Selaginellales</taxon>
        <taxon>Selaginellaceae</taxon>
        <taxon>Selaginella</taxon>
    </lineage>
</organism>
<dbReference type="KEGG" id="smo:SELMODRAFT_117435"/>
<dbReference type="HOGENOM" id="CLU_093191_3_0_1"/>
<evidence type="ECO:0000313" key="4">
    <source>
        <dbReference type="EMBL" id="EFJ15960.1"/>
    </source>
</evidence>
<proteinExistence type="inferred from homology"/>
<dbReference type="OrthoDB" id="48036at2759"/>
<accession>D8SIF3</accession>
<dbReference type="STRING" id="88036.D8SIF3"/>
<protein>
    <recommendedName>
        <fullName evidence="3">Essential protein Yae1 N-terminal domain-containing protein</fullName>
    </recommendedName>
</protein>
<dbReference type="eggNOG" id="KOG4595">
    <property type="taxonomic scope" value="Eukaryota"/>
</dbReference>